<feature type="chain" id="PRO_5045088313" evidence="3">
    <location>
        <begin position="21"/>
        <end position="719"/>
    </location>
</feature>
<feature type="region of interest" description="Disordered" evidence="2">
    <location>
        <begin position="498"/>
        <end position="548"/>
    </location>
</feature>
<evidence type="ECO:0000259" key="5">
    <source>
        <dbReference type="SMART" id="SM00701"/>
    </source>
</evidence>
<keyword evidence="7" id="KW-1185">Reference proteome</keyword>
<feature type="region of interest" description="Disordered" evidence="2">
    <location>
        <begin position="172"/>
        <end position="212"/>
    </location>
</feature>
<feature type="domain" description="Peptidoglycan recognition protein family" evidence="5">
    <location>
        <begin position="297"/>
        <end position="445"/>
    </location>
</feature>
<sequence>MQLRRRLVPTKSKWSTPIIAAVTSVSMVAAAAFGGHQVLRTQENGSGPIEVASASTSFGDGETVVVDDAAISAQGEGDGPRAVKQFHRDEPFSMFAVTWKGARDVAAFVRAKQADGSWSQWYGMDNSGYTNDDPNATNGTELIYTGTTNDVQVSINNVDLVSGTNLDKSFEETPVEEDGAQAPGSAAQETSTPAASASQSPASAPAEDSNQSVIEQAAEAAANPHPAPLPYNVGDIAPVADVQEMDTKDSGAQESGAQESGASANNTSTEGMEAVFIDGNAQAGEAIEQTAVTDGMPRVVSRAGWGADESKRCMGPDYDDGVKALTLHHTAGSNNYTKADAAAQVRGIYHYHAQNLGWCDIGYNALVDKYGTIYEGRYGGLDKAVQGAHVGGFNTNTWGISMIGNYETTAPTEAMLNSVAEIAGWKAAISNINPKGSTDLVSGGFNGSRFPAGTVAHVPTFHGHNDLHYTACPGKYTVARWGDIRNATYRKYQSIKNGTAGSGAQLPSNDGTNTNTGTNTGTTTPGTNNPGGNTGGNPGGNTGTNGATSSLGGVQVPVAVVQAVAGIAATLVGIFLSRSGQKVDGNKTVVGGLTTSEIPNIVSKVVQISGNPSLQQSWTAILNAFGPVLGLAVGGPDFKAGIVSQLFENGVVLSSKETGTHALTGKVAEAWSEGDNSTKLGLPTSDEVSTGNGREIRVDFQGGYIQYDPATEKINVFTD</sequence>
<feature type="compositionally biased region" description="Gly residues" evidence="2">
    <location>
        <begin position="532"/>
        <end position="543"/>
    </location>
</feature>
<feature type="domain" description="N-acetylmuramoyl-L-alanine amidase" evidence="4">
    <location>
        <begin position="310"/>
        <end position="488"/>
    </location>
</feature>
<dbReference type="EMBL" id="LTEB01000039">
    <property type="protein sequence ID" value="KXU17245.1"/>
    <property type="molecule type" value="Genomic_DNA"/>
</dbReference>
<gene>
    <name evidence="6" type="ORF">WM41_2163</name>
</gene>
<dbReference type="CDD" id="cd06583">
    <property type="entry name" value="PGRP"/>
    <property type="match status" value="1"/>
</dbReference>
<comment type="caution">
    <text evidence="6">The sequence shown here is derived from an EMBL/GenBank/DDBJ whole genome shotgun (WGS) entry which is preliminary data.</text>
</comment>
<dbReference type="SMART" id="SM00644">
    <property type="entry name" value="Ami_2"/>
    <property type="match status" value="1"/>
</dbReference>
<evidence type="ECO:0000313" key="6">
    <source>
        <dbReference type="EMBL" id="KXU17245.1"/>
    </source>
</evidence>
<evidence type="ECO:0000256" key="3">
    <source>
        <dbReference type="SAM" id="SignalP"/>
    </source>
</evidence>
<dbReference type="RefSeq" id="WP_061925063.1">
    <property type="nucleotide sequence ID" value="NZ_LTEB01000039.1"/>
</dbReference>
<evidence type="ECO:0000256" key="1">
    <source>
        <dbReference type="ARBA" id="ARBA00007553"/>
    </source>
</evidence>
<dbReference type="InterPro" id="IPR015510">
    <property type="entry name" value="PGRP"/>
</dbReference>
<feature type="compositionally biased region" description="Low complexity" evidence="2">
    <location>
        <begin position="511"/>
        <end position="531"/>
    </location>
</feature>
<evidence type="ECO:0000259" key="4">
    <source>
        <dbReference type="SMART" id="SM00644"/>
    </source>
</evidence>
<comment type="similarity">
    <text evidence="1">Belongs to the N-acetylmuramoyl-L-alanine amidase 2 family.</text>
</comment>
<dbReference type="Proteomes" id="UP000070339">
    <property type="component" value="Unassembled WGS sequence"/>
</dbReference>
<proteinExistence type="inferred from homology"/>
<organism evidence="6 7">
    <name type="scientific">Corynebacterium simulans</name>
    <dbReference type="NCBI Taxonomy" id="146827"/>
    <lineage>
        <taxon>Bacteria</taxon>
        <taxon>Bacillati</taxon>
        <taxon>Actinomycetota</taxon>
        <taxon>Actinomycetes</taxon>
        <taxon>Mycobacteriales</taxon>
        <taxon>Corynebacteriaceae</taxon>
        <taxon>Corynebacterium</taxon>
    </lineage>
</organism>
<evidence type="ECO:0000256" key="2">
    <source>
        <dbReference type="SAM" id="MobiDB-lite"/>
    </source>
</evidence>
<dbReference type="InterPro" id="IPR013207">
    <property type="entry name" value="LGFP"/>
</dbReference>
<dbReference type="SUPFAM" id="SSF55846">
    <property type="entry name" value="N-acetylmuramoyl-L-alanine amidase-like"/>
    <property type="match status" value="1"/>
</dbReference>
<accession>A0ABR5V7X2</accession>
<name>A0ABR5V7X2_9CORY</name>
<keyword evidence="3" id="KW-0732">Signal</keyword>
<dbReference type="Pfam" id="PF08310">
    <property type="entry name" value="LGFP"/>
    <property type="match status" value="1"/>
</dbReference>
<evidence type="ECO:0000313" key="7">
    <source>
        <dbReference type="Proteomes" id="UP000070339"/>
    </source>
</evidence>
<dbReference type="PANTHER" id="PTHR11022">
    <property type="entry name" value="PEPTIDOGLYCAN RECOGNITION PROTEIN"/>
    <property type="match status" value="1"/>
</dbReference>
<feature type="compositionally biased region" description="Low complexity" evidence="2">
    <location>
        <begin position="185"/>
        <end position="207"/>
    </location>
</feature>
<reference evidence="6 7" key="1">
    <citation type="journal article" date="2016" name="Int. J. Syst. Evol. Microbiol.">
        <title>Resolving the Complexity of Human Skin Metagenomes Using Single-Molecule Sequencing.</title>
        <authorList>
            <consortium name="NISC Comparative Sequencing Program"/>
            <person name="Tsai Y.C."/>
            <person name="Conlan S."/>
            <person name="Deming C."/>
            <person name="Segre J.A."/>
            <person name="Kong H.H."/>
            <person name="Korlach J."/>
            <person name="Oh J."/>
        </authorList>
    </citation>
    <scope>NUCLEOTIDE SEQUENCE [LARGE SCALE GENOMIC DNA]</scope>
    <source>
        <strain evidence="6 7">1B08</strain>
    </source>
</reference>
<dbReference type="Gene3D" id="3.40.80.10">
    <property type="entry name" value="Peptidoglycan recognition protein-like"/>
    <property type="match status" value="1"/>
</dbReference>
<dbReference type="InterPro" id="IPR002502">
    <property type="entry name" value="Amidase_domain"/>
</dbReference>
<dbReference type="InterPro" id="IPR036505">
    <property type="entry name" value="Amidase/PGRP_sf"/>
</dbReference>
<dbReference type="PANTHER" id="PTHR11022:SF41">
    <property type="entry name" value="PEPTIDOGLYCAN-RECOGNITION PROTEIN LC-RELATED"/>
    <property type="match status" value="1"/>
</dbReference>
<feature type="compositionally biased region" description="Polar residues" evidence="2">
    <location>
        <begin position="252"/>
        <end position="268"/>
    </location>
</feature>
<feature type="signal peptide" evidence="3">
    <location>
        <begin position="1"/>
        <end position="20"/>
    </location>
</feature>
<dbReference type="InterPro" id="IPR006619">
    <property type="entry name" value="PGRP_domain_met/bac"/>
</dbReference>
<dbReference type="SMART" id="SM00701">
    <property type="entry name" value="PGRP"/>
    <property type="match status" value="1"/>
</dbReference>
<protein>
    <submittedName>
        <fullName evidence="6">N-acetylmuramoyl-L-alanine amidase family protein</fullName>
    </submittedName>
</protein>
<feature type="region of interest" description="Disordered" evidence="2">
    <location>
        <begin position="246"/>
        <end position="268"/>
    </location>
</feature>
<dbReference type="Pfam" id="PF01510">
    <property type="entry name" value="Amidase_2"/>
    <property type="match status" value="1"/>
</dbReference>